<comment type="subcellular location">
    <subcellularLocation>
        <location evidence="1">Membrane</location>
        <topology evidence="1">Multi-pass membrane protein</topology>
    </subcellularLocation>
</comment>
<keyword evidence="8" id="KW-1185">Reference proteome</keyword>
<evidence type="ECO:0000256" key="1">
    <source>
        <dbReference type="ARBA" id="ARBA00004141"/>
    </source>
</evidence>
<dbReference type="InterPro" id="IPR009908">
    <property type="entry name" value="Methylamine_util_MauE"/>
</dbReference>
<dbReference type="Proteomes" id="UP001261871">
    <property type="component" value="Unassembled WGS sequence"/>
</dbReference>
<dbReference type="EMBL" id="JAVDTX010000001">
    <property type="protein sequence ID" value="MDR6843324.1"/>
    <property type="molecule type" value="Genomic_DNA"/>
</dbReference>
<sequence length="519" mass="59015">MKLSVSQTNKIAACISYLYILLFTYAAVTKLLDFENFRVQLGQSPLLSAFAGFVSWLVPIIELLIVIILLFPRFRLTALFASFSMMLMFTVYIFIILNYSSFIPCSCGGILEKLGWKEHLGFNMGFILLAIIGILIIRNTAATNLFMSKPRNLIISFAASTVVSIGIVVGLFLASENITHYHNKFTRRFPHFPAVKARETNLQLNSYYIAGVDQNKVYLGNTTAQLLVTMLDSTLKKKTLYQIELDHKNLPFKSVKIKVAAPYFYVYDGSIPCIFKGNIKDWKAKLVKKGGEYFTLAEPMDSTVMAVRTQRRGSGESIMATLDLHDTTKTHLNPEILQKQIDGLFDTDGQMVYSKQLNRLIYLYAYRNQYTLADENLTIDYRGNTIDTMSHANLNIVNIKSHNEKKLGKRPLIVNKDCAAFNNLLFVNSGIPGRYESIKMWEQASIIDLYDLSGNSYTFSFYIYNEENSKMKDFVVQDAVLYALIGNQIVRYNLGKSITKSYQNSNKNQNKKHKNLLAK</sequence>
<feature type="transmembrane region" description="Helical" evidence="5">
    <location>
        <begin position="120"/>
        <end position="141"/>
    </location>
</feature>
<comment type="caution">
    <text evidence="7">The sequence shown here is derived from an EMBL/GenBank/DDBJ whole genome shotgun (WGS) entry which is preliminary data.</text>
</comment>
<organism evidence="7 8">
    <name type="scientific">Flavobacterium granuli</name>
    <dbReference type="NCBI Taxonomy" id="280093"/>
    <lineage>
        <taxon>Bacteria</taxon>
        <taxon>Pseudomonadati</taxon>
        <taxon>Bacteroidota</taxon>
        <taxon>Flavobacteriia</taxon>
        <taxon>Flavobacteriales</taxon>
        <taxon>Flavobacteriaceae</taxon>
        <taxon>Flavobacterium</taxon>
    </lineage>
</organism>
<dbReference type="Pfam" id="PF07291">
    <property type="entry name" value="MauE"/>
    <property type="match status" value="1"/>
</dbReference>
<keyword evidence="3 5" id="KW-1133">Transmembrane helix</keyword>
<feature type="transmembrane region" description="Helical" evidence="5">
    <location>
        <begin position="153"/>
        <end position="174"/>
    </location>
</feature>
<feature type="domain" description="Methylamine utilisation protein MauE" evidence="6">
    <location>
        <begin position="9"/>
        <end position="135"/>
    </location>
</feature>
<keyword evidence="2 5" id="KW-0812">Transmembrane</keyword>
<reference evidence="7 8" key="1">
    <citation type="submission" date="2023-07" db="EMBL/GenBank/DDBJ databases">
        <title>Sorghum-associated microbial communities from plants grown in Nebraska, USA.</title>
        <authorList>
            <person name="Schachtman D."/>
        </authorList>
    </citation>
    <scope>NUCLEOTIDE SEQUENCE [LARGE SCALE GENOMIC DNA]</scope>
    <source>
        <strain evidence="7 8">BE124</strain>
    </source>
</reference>
<evidence type="ECO:0000313" key="8">
    <source>
        <dbReference type="Proteomes" id="UP001261871"/>
    </source>
</evidence>
<proteinExistence type="predicted"/>
<evidence type="ECO:0000256" key="3">
    <source>
        <dbReference type="ARBA" id="ARBA00022989"/>
    </source>
</evidence>
<dbReference type="RefSeq" id="WP_310002630.1">
    <property type="nucleotide sequence ID" value="NZ_JAVDTX010000001.1"/>
</dbReference>
<evidence type="ECO:0000256" key="2">
    <source>
        <dbReference type="ARBA" id="ARBA00022692"/>
    </source>
</evidence>
<name>A0ABU1RX35_9FLAO</name>
<evidence type="ECO:0000256" key="4">
    <source>
        <dbReference type="ARBA" id="ARBA00023136"/>
    </source>
</evidence>
<gene>
    <name evidence="7" type="ORF">J2W95_000004</name>
</gene>
<feature type="transmembrane region" description="Helical" evidence="5">
    <location>
        <begin position="50"/>
        <end position="71"/>
    </location>
</feature>
<accession>A0ABU1RX35</accession>
<feature type="transmembrane region" description="Helical" evidence="5">
    <location>
        <begin position="78"/>
        <end position="100"/>
    </location>
</feature>
<evidence type="ECO:0000259" key="6">
    <source>
        <dbReference type="Pfam" id="PF07291"/>
    </source>
</evidence>
<keyword evidence="4 5" id="KW-0472">Membrane</keyword>
<evidence type="ECO:0000313" key="7">
    <source>
        <dbReference type="EMBL" id="MDR6843324.1"/>
    </source>
</evidence>
<evidence type="ECO:0000256" key="5">
    <source>
        <dbReference type="SAM" id="Phobius"/>
    </source>
</evidence>
<protein>
    <submittedName>
        <fullName evidence="7">Membrane protein YphA (DoxX/SURF4 family)</fullName>
    </submittedName>
</protein>